<evidence type="ECO:0000313" key="2">
    <source>
        <dbReference type="Proteomes" id="UP000192266"/>
    </source>
</evidence>
<dbReference type="AlphaFoldDB" id="A0A1W1W3G2"/>
<accession>A0A1W1W3G2</accession>
<dbReference type="EMBL" id="FWWW01000092">
    <property type="protein sequence ID" value="SMB99624.1"/>
    <property type="molecule type" value="Genomic_DNA"/>
</dbReference>
<evidence type="ECO:0000313" key="1">
    <source>
        <dbReference type="EMBL" id="SMB99624.1"/>
    </source>
</evidence>
<organism evidence="1 2">
    <name type="scientific">Hymenobacter roseosalivarius DSM 11622</name>
    <dbReference type="NCBI Taxonomy" id="645990"/>
    <lineage>
        <taxon>Bacteria</taxon>
        <taxon>Pseudomonadati</taxon>
        <taxon>Bacteroidota</taxon>
        <taxon>Cytophagia</taxon>
        <taxon>Cytophagales</taxon>
        <taxon>Hymenobacteraceae</taxon>
        <taxon>Hymenobacter</taxon>
    </lineage>
</organism>
<name>A0A1W1W3G2_9BACT</name>
<dbReference type="OrthoDB" id="887025at2"/>
<gene>
    <name evidence="1" type="ORF">SAMN00120144_3707</name>
</gene>
<sequence>MATARRECAEHFLCRCQEATQLQQWLALAVAEYLDQRYKTQRLHSALGYCTPLEVERPYLFTLPSLGVRLHPTTSEKSR</sequence>
<dbReference type="Proteomes" id="UP000192266">
    <property type="component" value="Unassembled WGS sequence"/>
</dbReference>
<protein>
    <submittedName>
        <fullName evidence="1">Uncharacterized protein</fullName>
    </submittedName>
</protein>
<dbReference type="RefSeq" id="WP_084447347.1">
    <property type="nucleotide sequence ID" value="NZ_FWWW01000092.1"/>
</dbReference>
<keyword evidence="2" id="KW-1185">Reference proteome</keyword>
<proteinExistence type="predicted"/>
<reference evidence="1 2" key="1">
    <citation type="submission" date="2017-04" db="EMBL/GenBank/DDBJ databases">
        <authorList>
            <person name="Afonso C.L."/>
            <person name="Miller P.J."/>
            <person name="Scott M.A."/>
            <person name="Spackman E."/>
            <person name="Goraichik I."/>
            <person name="Dimitrov K.M."/>
            <person name="Suarez D.L."/>
            <person name="Swayne D.E."/>
        </authorList>
    </citation>
    <scope>NUCLEOTIDE SEQUENCE [LARGE SCALE GENOMIC DNA]</scope>
    <source>
        <strain evidence="1 2">DSM 11622</strain>
    </source>
</reference>